<dbReference type="Proteomes" id="UP000277300">
    <property type="component" value="Unassembled WGS sequence"/>
</dbReference>
<gene>
    <name evidence="3" type="ORF">BBJ29_004554</name>
    <name evidence="4" type="ORF">BBP00_00006975</name>
</gene>
<evidence type="ECO:0000313" key="3">
    <source>
        <dbReference type="EMBL" id="RLN48803.1"/>
    </source>
</evidence>
<dbReference type="EMBL" id="MBDO02000260">
    <property type="protein sequence ID" value="RLN58483.1"/>
    <property type="molecule type" value="Genomic_DNA"/>
</dbReference>
<organism evidence="4 5">
    <name type="scientific">Phytophthora kernoviae</name>
    <dbReference type="NCBI Taxonomy" id="325452"/>
    <lineage>
        <taxon>Eukaryota</taxon>
        <taxon>Sar</taxon>
        <taxon>Stramenopiles</taxon>
        <taxon>Oomycota</taxon>
        <taxon>Peronosporomycetes</taxon>
        <taxon>Peronosporales</taxon>
        <taxon>Peronosporaceae</taxon>
        <taxon>Phytophthora</taxon>
    </lineage>
</organism>
<sequence>NYLLIAFFVVLAVLDMYLLLGEPSAITDQFRISSSTNVVGLPDVAMPMSFRLKYFGVIMGNVFGSILFEYFVVLGPVRTYFRNKYHTDVLPMRK</sequence>
<dbReference type="Proteomes" id="UP000284657">
    <property type="component" value="Unassembled WGS sequence"/>
</dbReference>
<feature type="chain" id="PRO_5036082215" evidence="2">
    <location>
        <begin position="22"/>
        <end position="94"/>
    </location>
</feature>
<keyword evidence="1" id="KW-0812">Transmembrane</keyword>
<evidence type="ECO:0000256" key="2">
    <source>
        <dbReference type="SAM" id="SignalP"/>
    </source>
</evidence>
<feature type="transmembrane region" description="Helical" evidence="1">
    <location>
        <begin position="54"/>
        <end position="74"/>
    </location>
</feature>
<evidence type="ECO:0000313" key="5">
    <source>
        <dbReference type="Proteomes" id="UP000277300"/>
    </source>
</evidence>
<evidence type="ECO:0000313" key="4">
    <source>
        <dbReference type="EMBL" id="RLN58483.1"/>
    </source>
</evidence>
<evidence type="ECO:0000313" key="6">
    <source>
        <dbReference type="Proteomes" id="UP000284657"/>
    </source>
</evidence>
<keyword evidence="1" id="KW-0472">Membrane</keyword>
<comment type="caution">
    <text evidence="4">The sequence shown here is derived from an EMBL/GenBank/DDBJ whole genome shotgun (WGS) entry which is preliminary data.</text>
</comment>
<proteinExistence type="predicted"/>
<dbReference type="OrthoDB" id="48943at2759"/>
<name>A0A3F2RJN2_9STRA</name>
<keyword evidence="2" id="KW-0732">Signal</keyword>
<dbReference type="AlphaFoldDB" id="A0A3F2RJN2"/>
<feature type="signal peptide" evidence="2">
    <location>
        <begin position="1"/>
        <end position="21"/>
    </location>
</feature>
<keyword evidence="1" id="KW-1133">Transmembrane helix</keyword>
<protein>
    <submittedName>
        <fullName evidence="4">Uncharacterized protein</fullName>
    </submittedName>
</protein>
<feature type="non-terminal residue" evidence="4">
    <location>
        <position position="1"/>
    </location>
</feature>
<dbReference type="EMBL" id="MBAD02002253">
    <property type="protein sequence ID" value="RLN48803.1"/>
    <property type="molecule type" value="Genomic_DNA"/>
</dbReference>
<accession>A0A3F2RJN2</accession>
<reference evidence="5 6" key="1">
    <citation type="submission" date="2018-07" db="EMBL/GenBank/DDBJ databases">
        <title>Genome sequencing of oomycete isolates from Chile give support for New Zealand origin for Phytophthora kernoviae and make available the first Nothophytophthora sp. genome.</title>
        <authorList>
            <person name="Studholme D.J."/>
            <person name="Sanfuentes E."/>
            <person name="Panda P."/>
            <person name="Hill R."/>
            <person name="Sambles C."/>
            <person name="Grant M."/>
            <person name="Williams N.M."/>
            <person name="Mcdougal R.L."/>
        </authorList>
    </citation>
    <scope>NUCLEOTIDE SEQUENCE [LARGE SCALE GENOMIC DNA]</scope>
    <source>
        <strain evidence="4">Chile6</strain>
        <strain evidence="3">Chile7</strain>
    </source>
</reference>
<evidence type="ECO:0000256" key="1">
    <source>
        <dbReference type="SAM" id="Phobius"/>
    </source>
</evidence>